<comment type="caution">
    <text evidence="2">The sequence shown here is derived from an EMBL/GenBank/DDBJ whole genome shotgun (WGS) entry which is preliminary data.</text>
</comment>
<dbReference type="Pfam" id="PF00612">
    <property type="entry name" value="IQ"/>
    <property type="match status" value="1"/>
</dbReference>
<name>A0A9Q0L5E1_ANAIG</name>
<dbReference type="PANTHER" id="PTHR12673">
    <property type="entry name" value="FACIOGENITAL DYSPLASIA PROTEIN"/>
    <property type="match status" value="1"/>
</dbReference>
<keyword evidence="3" id="KW-1185">Reference proteome</keyword>
<dbReference type="Pfam" id="PF00621">
    <property type="entry name" value="RhoGEF"/>
    <property type="match status" value="1"/>
</dbReference>
<dbReference type="InterPro" id="IPR035899">
    <property type="entry name" value="DBL_dom_sf"/>
</dbReference>
<dbReference type="InterPro" id="IPR000219">
    <property type="entry name" value="DH_dom"/>
</dbReference>
<organism evidence="2 3">
    <name type="scientific">Anaeramoeba ignava</name>
    <name type="common">Anaerobic marine amoeba</name>
    <dbReference type="NCBI Taxonomy" id="1746090"/>
    <lineage>
        <taxon>Eukaryota</taxon>
        <taxon>Metamonada</taxon>
        <taxon>Anaeramoebidae</taxon>
        <taxon>Anaeramoeba</taxon>
    </lineage>
</organism>
<gene>
    <name evidence="2" type="ORF">M0811_13391</name>
</gene>
<dbReference type="AlphaFoldDB" id="A0A9Q0L5E1"/>
<dbReference type="SUPFAM" id="SSF48065">
    <property type="entry name" value="DBL homology domain (DH-domain)"/>
    <property type="match status" value="1"/>
</dbReference>
<proteinExistence type="predicted"/>
<dbReference type="Proteomes" id="UP001149090">
    <property type="component" value="Unassembled WGS sequence"/>
</dbReference>
<protein>
    <submittedName>
        <fullName evidence="2">Faciogenital dysplasia protein</fullName>
    </submittedName>
</protein>
<dbReference type="GO" id="GO:0005085">
    <property type="term" value="F:guanyl-nucleotide exchange factor activity"/>
    <property type="evidence" value="ECO:0007669"/>
    <property type="project" value="InterPro"/>
</dbReference>
<evidence type="ECO:0000313" key="3">
    <source>
        <dbReference type="Proteomes" id="UP001149090"/>
    </source>
</evidence>
<dbReference type="SMART" id="SM00325">
    <property type="entry name" value="RhoGEF"/>
    <property type="match status" value="1"/>
</dbReference>
<dbReference type="EMBL" id="JAPDFW010000138">
    <property type="protein sequence ID" value="KAJ5066622.1"/>
    <property type="molecule type" value="Genomic_DNA"/>
</dbReference>
<sequence length="403" mass="47923">MQKYLEQKNFQPVGKAISEPIKIEKEDSEEKKLLHSGKRRPTNQLQEILSEVKNLIEKPKEKIQDPKEIQRNNAAIQIQKICRGFLDRKRLLTCQEFRPAIKKRALLNELIETEKNYLHHIALMHTYYRKPLKEKKLVKNELLDQIFSNSEQLYQVNTLFYEKLLARKSDPNIFYYGDILSDFIPIFIKPYSHYVNNYDNAYKILDACMKNSSIAKLLAKIAADPLIKRLDLQTLLITPVQRIPRYSLLFEGFLKYTEPQHPDFQFLTQALEKINEVAQQVNRNKAESEMFEKLLSIEKQFKEEKIVLAEYGRKLIFEKKVNIFYQQRKSTLILFLFNDIALFAKRRKEGRLTKRHLIYIRNLIITVKKNDPMWIILFPAEIFIFCHDETEKTFLVDTFVTIQ</sequence>
<dbReference type="OrthoDB" id="245697at2759"/>
<evidence type="ECO:0000259" key="1">
    <source>
        <dbReference type="PROSITE" id="PS50010"/>
    </source>
</evidence>
<dbReference type="InterPro" id="IPR000048">
    <property type="entry name" value="IQ_motif_EF-hand-BS"/>
</dbReference>
<dbReference type="CDD" id="cd00160">
    <property type="entry name" value="RhoGEF"/>
    <property type="match status" value="1"/>
</dbReference>
<evidence type="ECO:0000313" key="2">
    <source>
        <dbReference type="EMBL" id="KAJ5066622.1"/>
    </source>
</evidence>
<dbReference type="SMART" id="SM00015">
    <property type="entry name" value="IQ"/>
    <property type="match status" value="1"/>
</dbReference>
<dbReference type="InterPro" id="IPR011993">
    <property type="entry name" value="PH-like_dom_sf"/>
</dbReference>
<dbReference type="PROSITE" id="PS50010">
    <property type="entry name" value="DH_2"/>
    <property type="match status" value="1"/>
</dbReference>
<dbReference type="Gene3D" id="1.20.900.10">
    <property type="entry name" value="Dbl homology (DH) domain"/>
    <property type="match status" value="1"/>
</dbReference>
<dbReference type="InterPro" id="IPR051092">
    <property type="entry name" value="FYVE_RhoGEF_PH"/>
</dbReference>
<dbReference type="Gene3D" id="2.30.29.30">
    <property type="entry name" value="Pleckstrin-homology domain (PH domain)/Phosphotyrosine-binding domain (PTB)"/>
    <property type="match status" value="1"/>
</dbReference>
<dbReference type="GO" id="GO:0005737">
    <property type="term" value="C:cytoplasm"/>
    <property type="evidence" value="ECO:0007669"/>
    <property type="project" value="TreeGrafter"/>
</dbReference>
<feature type="domain" description="DH" evidence="1">
    <location>
        <begin position="102"/>
        <end position="284"/>
    </location>
</feature>
<accession>A0A9Q0L5E1</accession>
<dbReference type="PROSITE" id="PS50096">
    <property type="entry name" value="IQ"/>
    <property type="match status" value="1"/>
</dbReference>
<dbReference type="PANTHER" id="PTHR12673:SF159">
    <property type="entry name" value="LD03170P"/>
    <property type="match status" value="1"/>
</dbReference>
<dbReference type="OMA" id="HENLNTW"/>
<reference evidence="2" key="1">
    <citation type="submission" date="2022-10" db="EMBL/GenBank/DDBJ databases">
        <title>Novel sulphate-reducing endosymbionts in the free-living metamonad Anaeramoeba.</title>
        <authorList>
            <person name="Jerlstrom-Hultqvist J."/>
            <person name="Cepicka I."/>
            <person name="Gallot-Lavallee L."/>
            <person name="Salas-Leiva D."/>
            <person name="Curtis B.A."/>
            <person name="Zahonova K."/>
            <person name="Pipaliya S."/>
            <person name="Dacks J."/>
            <person name="Roger A.J."/>
        </authorList>
    </citation>
    <scope>NUCLEOTIDE SEQUENCE</scope>
    <source>
        <strain evidence="2">BMAN</strain>
    </source>
</reference>